<keyword evidence="1" id="KW-0812">Transmembrane</keyword>
<proteinExistence type="predicted"/>
<protein>
    <submittedName>
        <fullName evidence="2">Uncharacterized protein</fullName>
    </submittedName>
</protein>
<accession>A0ABT3NXF8</accession>
<gene>
    <name evidence="2" type="ORF">OF850_14330</name>
</gene>
<dbReference type="EMBL" id="JAPFQI010000011">
    <property type="protein sequence ID" value="MCW8086810.1"/>
    <property type="molecule type" value="Genomic_DNA"/>
</dbReference>
<keyword evidence="1" id="KW-0472">Membrane</keyword>
<keyword evidence="3" id="KW-1185">Reference proteome</keyword>
<comment type="caution">
    <text evidence="2">The sequence shown here is derived from an EMBL/GenBank/DDBJ whole genome shotgun (WGS) entry which is preliminary data.</text>
</comment>
<keyword evidence="1" id="KW-1133">Transmembrane helix</keyword>
<dbReference type="RefSeq" id="WP_301590935.1">
    <property type="nucleotide sequence ID" value="NZ_JAPFQI010000011.1"/>
</dbReference>
<reference evidence="2 3" key="1">
    <citation type="submission" date="2022-10" db="EMBL/GenBank/DDBJ databases">
        <title>Roseococcus glaciei nov., sp. nov., isolated from glacier.</title>
        <authorList>
            <person name="Liu Q."/>
            <person name="Xin Y.-H."/>
        </authorList>
    </citation>
    <scope>NUCLEOTIDE SEQUENCE [LARGE SCALE GENOMIC DNA]</scope>
    <source>
        <strain evidence="2 3">MDT2-1-1</strain>
    </source>
</reference>
<feature type="transmembrane region" description="Helical" evidence="1">
    <location>
        <begin position="42"/>
        <end position="58"/>
    </location>
</feature>
<evidence type="ECO:0000256" key="1">
    <source>
        <dbReference type="SAM" id="Phobius"/>
    </source>
</evidence>
<sequence>MQPVFEAYADLSIRRACAFVGLATATLMVALSFDAVLSCRSGAQLVALLAVGLVMAAWRAPHRNLRHSEVYALLIDSGLPRGRLATTEMQAMLAEVLRERLLWHAERVSLIALGLWGLALLLWMLS</sequence>
<evidence type="ECO:0000313" key="2">
    <source>
        <dbReference type="EMBL" id="MCW8086810.1"/>
    </source>
</evidence>
<organism evidence="2 3">
    <name type="scientific">Sabulicella glaciei</name>
    <dbReference type="NCBI Taxonomy" id="2984948"/>
    <lineage>
        <taxon>Bacteria</taxon>
        <taxon>Pseudomonadati</taxon>
        <taxon>Pseudomonadota</taxon>
        <taxon>Alphaproteobacteria</taxon>
        <taxon>Acetobacterales</taxon>
        <taxon>Acetobacteraceae</taxon>
        <taxon>Sabulicella</taxon>
    </lineage>
</organism>
<evidence type="ECO:0000313" key="3">
    <source>
        <dbReference type="Proteomes" id="UP001526430"/>
    </source>
</evidence>
<feature type="transmembrane region" description="Helical" evidence="1">
    <location>
        <begin position="108"/>
        <end position="125"/>
    </location>
</feature>
<dbReference type="Proteomes" id="UP001526430">
    <property type="component" value="Unassembled WGS sequence"/>
</dbReference>
<name>A0ABT3NXF8_9PROT</name>